<feature type="region of interest" description="Disordered" evidence="12">
    <location>
        <begin position="61"/>
        <end position="103"/>
    </location>
</feature>
<comment type="subcellular location">
    <subcellularLocation>
        <location evidence="1">Nucleus</location>
    </subcellularLocation>
</comment>
<dbReference type="Gene3D" id="3.30.160.60">
    <property type="entry name" value="Classic Zinc Finger"/>
    <property type="match status" value="2"/>
</dbReference>
<keyword evidence="7" id="KW-0805">Transcription regulation</keyword>
<feature type="compositionally biased region" description="Low complexity" evidence="12">
    <location>
        <begin position="65"/>
        <end position="78"/>
    </location>
</feature>
<dbReference type="InterPro" id="IPR036236">
    <property type="entry name" value="Znf_C2H2_sf"/>
</dbReference>
<dbReference type="PANTHER" id="PTHR33206:SF1">
    <property type="entry name" value="DNA-DIRECTED DNA POLYMERASE"/>
    <property type="match status" value="1"/>
</dbReference>
<feature type="domain" description="C2H2-type" evidence="13">
    <location>
        <begin position="12"/>
        <end position="40"/>
    </location>
</feature>
<reference evidence="14 15" key="1">
    <citation type="journal article" date="2021" name="Elife">
        <title>Chloroplast acquisition without the gene transfer in kleptoplastic sea slugs, Plakobranchus ocellatus.</title>
        <authorList>
            <person name="Maeda T."/>
            <person name="Takahashi S."/>
            <person name="Yoshida T."/>
            <person name="Shimamura S."/>
            <person name="Takaki Y."/>
            <person name="Nagai Y."/>
            <person name="Toyoda A."/>
            <person name="Suzuki Y."/>
            <person name="Arimoto A."/>
            <person name="Ishii H."/>
            <person name="Satoh N."/>
            <person name="Nishiyama T."/>
            <person name="Hasebe M."/>
            <person name="Maruyama T."/>
            <person name="Minagawa J."/>
            <person name="Obokata J."/>
            <person name="Shigenobu S."/>
        </authorList>
    </citation>
    <scope>NUCLEOTIDE SEQUENCE [LARGE SCALE GENOMIC DNA]</scope>
</reference>
<dbReference type="Pfam" id="PF00096">
    <property type="entry name" value="zf-C2H2"/>
    <property type="match status" value="2"/>
</dbReference>
<name>A0AAV4EKV0_9GAST</name>
<dbReference type="GO" id="GO:0003677">
    <property type="term" value="F:DNA binding"/>
    <property type="evidence" value="ECO:0007669"/>
    <property type="project" value="UniProtKB-KW"/>
</dbReference>
<evidence type="ECO:0000313" key="14">
    <source>
        <dbReference type="EMBL" id="GFR61121.1"/>
    </source>
</evidence>
<proteinExistence type="inferred from homology"/>
<dbReference type="InterPro" id="IPR043502">
    <property type="entry name" value="DNA/RNA_pol_sf"/>
</dbReference>
<dbReference type="InterPro" id="IPR013087">
    <property type="entry name" value="Znf_C2H2_type"/>
</dbReference>
<protein>
    <submittedName>
        <fullName evidence="14">Zinc finger protein 648</fullName>
    </submittedName>
</protein>
<keyword evidence="15" id="KW-1185">Reference proteome</keyword>
<dbReference type="GO" id="GO:0008270">
    <property type="term" value="F:zinc ion binding"/>
    <property type="evidence" value="ECO:0007669"/>
    <property type="project" value="UniProtKB-KW"/>
</dbReference>
<dbReference type="SUPFAM" id="SSF57667">
    <property type="entry name" value="beta-beta-alpha zinc fingers"/>
    <property type="match status" value="1"/>
</dbReference>
<keyword evidence="3" id="KW-0479">Metal-binding</keyword>
<dbReference type="FunFam" id="3.30.160.60:FF:001156">
    <property type="entry name" value="Zinc finger protein 407"/>
    <property type="match status" value="1"/>
</dbReference>
<evidence type="ECO:0000256" key="6">
    <source>
        <dbReference type="ARBA" id="ARBA00022833"/>
    </source>
</evidence>
<dbReference type="PROSITE" id="PS50157">
    <property type="entry name" value="ZINC_FINGER_C2H2_2"/>
    <property type="match status" value="2"/>
</dbReference>
<evidence type="ECO:0000256" key="5">
    <source>
        <dbReference type="ARBA" id="ARBA00022771"/>
    </source>
</evidence>
<dbReference type="GO" id="GO:0005634">
    <property type="term" value="C:nucleus"/>
    <property type="evidence" value="ECO:0007669"/>
    <property type="project" value="UniProtKB-SubCell"/>
</dbReference>
<feature type="domain" description="C2H2-type" evidence="13">
    <location>
        <begin position="41"/>
        <end position="68"/>
    </location>
</feature>
<evidence type="ECO:0000313" key="15">
    <source>
        <dbReference type="Proteomes" id="UP000762676"/>
    </source>
</evidence>
<keyword evidence="9" id="KW-0804">Transcription</keyword>
<comment type="caution">
    <text evidence="14">The sequence shown here is derived from an EMBL/GenBank/DDBJ whole genome shotgun (WGS) entry which is preliminary data.</text>
</comment>
<gene>
    <name evidence="14" type="ORF">ElyMa_001837800</name>
</gene>
<evidence type="ECO:0000256" key="9">
    <source>
        <dbReference type="ARBA" id="ARBA00023163"/>
    </source>
</evidence>
<keyword evidence="5 11" id="KW-0863">Zinc-finger</keyword>
<dbReference type="PROSITE" id="PS00028">
    <property type="entry name" value="ZINC_FINGER_C2H2_1"/>
    <property type="match status" value="2"/>
</dbReference>
<dbReference type="SMART" id="SM00355">
    <property type="entry name" value="ZnF_C2H2"/>
    <property type="match status" value="3"/>
</dbReference>
<evidence type="ECO:0000256" key="8">
    <source>
        <dbReference type="ARBA" id="ARBA00023125"/>
    </source>
</evidence>
<keyword evidence="4" id="KW-0677">Repeat</keyword>
<evidence type="ECO:0000256" key="12">
    <source>
        <dbReference type="SAM" id="MobiDB-lite"/>
    </source>
</evidence>
<evidence type="ECO:0000256" key="3">
    <source>
        <dbReference type="ARBA" id="ARBA00022723"/>
    </source>
</evidence>
<comment type="similarity">
    <text evidence="2">Belongs to the krueppel C2H2-type zinc-finger protein family.</text>
</comment>
<sequence length="1422" mass="165074">MDRTTDVRDDAAVCPTCRKEFTRQDNLKKHIRNVHLNVRRFQCDECGKSFNENCALQRHMHTHTAKQTSTPQSPTSASGDKGTKRSGSNPPPHPPIKRSKVGREDELSALEILPAALKEVYSQHWESIKTHTRKGKVVTTVTVFWDPSNPIPNWDEVLLREFDRMTVRFKVNLSHSFVLENKESGEFSFFHASANNHTALDTPVLISNKKDFVDFLASLQSHDVLEHVRNLRPDTKCSVVCIPATSFYFYHISHFPIGCLKEEAPPFLKANNNLYTLQRSAANNQPYTDNRCFFRCLALHMGADLHSLEMLTRRLWDSWLQKIDFHPREHYPGVTLEEMDDLERFGEVNIDIFEFEDLEGEGKPKLTPVRRGGFFYSKTMKILLFKQHFMFITNIDKLGCALVCERCKKIWPNEKKLNRHQKGCTGLGTRERYAGGVYRPRTSIVAELYRYGLPIEPEYVYPYRATFDFEVYFETEGLPPQTKHTVYKAHHIPLSVAVASNVPGFEEPQCFVSEGDPSELVQTMVCYLLLISDAAYKKLKEDFSDVFKELDELEKESELIDNTPVATLRKDFKKYLRALPVVGFNSGRYDINVIKPFLIKHLLTHGTQDSDDEKDENVEEKECKKASGPFVVKRNNQYLCISTENLRILDIINYLAPGFSYQKYLTTFEIEEKKSFFPYEYLTSLEKLNETQLPPHESFYSSLKGSNITAEEYELCQTIWKENNMTTMKDFLIHYNKKDVGPFLKALEKQIAMYELLGVDLLKDGLSVPGITLKFMFSTLTERTKAFFSLFNDKDADLHKLLRDNITGGPSLIFHRYHEKDKTFIRNNPEHYCKAIIGYDANALYLSALMKDMPTGFPTIRRKENNFKAEKRHWYGQLAREWLEYEAAKRGIFIEHMFNVGERKMGEKKIPVDGYHPESKTVFQFHGCMWHGHRCYVTRGMDENPLNGKPFDELDEKTGEITKYLREELKVNVVEMRECYWNNKKKKEHEVIKFVAENVPPHPTTLATTEEELIEAIKNNTLFGLVQCDVVVPQELEEKFSELQPIFKNTTVGIDDIGEHMKTFATENKLLKQPRKTLIGSFFGKEILLTTPLLHWYMNHGLTVENIKLVIEYQPESCFKYFGERVSNARRIGDSDPSKTILAETYKLLGNSAYGKTLTNVMKHKNIKYARAEDVSNLVNDPRFNSMVELEDGMVEVNMNKQVVYWDMPLQIGFFVYQYAKLRMLEFHYDFLDKYVDRKDYQLLEMDTDSLYLALSKETLEDVVRPNMRQQFADEWDDWFPAEACKEHKAIFKERKAKNEVWDNAQCQRCRFKQQFDKRTPGLFKTEYTGQGFIGLCSKTYYCFSGDGKDKFSSKGLNKSCLDKQAYEDVLKNRKSGGCSNHGFRTDGVRMLTYVQQRDALSYLYIKRVVHSDGVTTSPIRL</sequence>
<dbReference type="PANTHER" id="PTHR33206">
    <property type="entry name" value="PROTEIN CBG10425"/>
    <property type="match status" value="1"/>
</dbReference>
<keyword evidence="6" id="KW-0862">Zinc</keyword>
<accession>A0AAV4EKV0</accession>
<evidence type="ECO:0000256" key="1">
    <source>
        <dbReference type="ARBA" id="ARBA00004123"/>
    </source>
</evidence>
<evidence type="ECO:0000256" key="4">
    <source>
        <dbReference type="ARBA" id="ARBA00022737"/>
    </source>
</evidence>
<dbReference type="Proteomes" id="UP000762676">
    <property type="component" value="Unassembled WGS sequence"/>
</dbReference>
<evidence type="ECO:0000256" key="2">
    <source>
        <dbReference type="ARBA" id="ARBA00006991"/>
    </source>
</evidence>
<evidence type="ECO:0000259" key="13">
    <source>
        <dbReference type="PROSITE" id="PS50157"/>
    </source>
</evidence>
<dbReference type="EMBL" id="BMAT01003712">
    <property type="protein sequence ID" value="GFR61121.1"/>
    <property type="molecule type" value="Genomic_DNA"/>
</dbReference>
<evidence type="ECO:0000256" key="10">
    <source>
        <dbReference type="ARBA" id="ARBA00023242"/>
    </source>
</evidence>
<evidence type="ECO:0000256" key="7">
    <source>
        <dbReference type="ARBA" id="ARBA00023015"/>
    </source>
</evidence>
<keyword evidence="8" id="KW-0238">DNA-binding</keyword>
<organism evidence="14 15">
    <name type="scientific">Elysia marginata</name>
    <dbReference type="NCBI Taxonomy" id="1093978"/>
    <lineage>
        <taxon>Eukaryota</taxon>
        <taxon>Metazoa</taxon>
        <taxon>Spiralia</taxon>
        <taxon>Lophotrochozoa</taxon>
        <taxon>Mollusca</taxon>
        <taxon>Gastropoda</taxon>
        <taxon>Heterobranchia</taxon>
        <taxon>Euthyneura</taxon>
        <taxon>Panpulmonata</taxon>
        <taxon>Sacoglossa</taxon>
        <taxon>Placobranchoidea</taxon>
        <taxon>Plakobranchidae</taxon>
        <taxon>Elysia</taxon>
    </lineage>
</organism>
<evidence type="ECO:0000256" key="11">
    <source>
        <dbReference type="PROSITE-ProRule" id="PRU00042"/>
    </source>
</evidence>
<dbReference type="Gene3D" id="3.40.960.10">
    <property type="entry name" value="VSR Endonuclease"/>
    <property type="match status" value="1"/>
</dbReference>
<dbReference type="SUPFAM" id="SSF56672">
    <property type="entry name" value="DNA/RNA polymerases"/>
    <property type="match status" value="1"/>
</dbReference>
<keyword evidence="10" id="KW-0539">Nucleus</keyword>